<name>A0A0F8X3K5_9ZZZZ</name>
<evidence type="ECO:0000313" key="1">
    <source>
        <dbReference type="EMBL" id="KKK63702.1"/>
    </source>
</evidence>
<protein>
    <submittedName>
        <fullName evidence="1">Uncharacterized protein</fullName>
    </submittedName>
</protein>
<dbReference type="EMBL" id="LAZR01061374">
    <property type="protein sequence ID" value="KKK63702.1"/>
    <property type="molecule type" value="Genomic_DNA"/>
</dbReference>
<sequence length="41" mass="4404">MSKKISILLPVGFFLLFSLSVTIAATLVAEDKKTAKPKLSP</sequence>
<accession>A0A0F8X3K5</accession>
<comment type="caution">
    <text evidence="1">The sequence shown here is derived from an EMBL/GenBank/DDBJ whole genome shotgun (WGS) entry which is preliminary data.</text>
</comment>
<gene>
    <name evidence="1" type="ORF">LCGC14_2991620</name>
</gene>
<reference evidence="1" key="1">
    <citation type="journal article" date="2015" name="Nature">
        <title>Complex archaea that bridge the gap between prokaryotes and eukaryotes.</title>
        <authorList>
            <person name="Spang A."/>
            <person name="Saw J.H."/>
            <person name="Jorgensen S.L."/>
            <person name="Zaremba-Niedzwiedzka K."/>
            <person name="Martijn J."/>
            <person name="Lind A.E."/>
            <person name="van Eijk R."/>
            <person name="Schleper C."/>
            <person name="Guy L."/>
            <person name="Ettema T.J."/>
        </authorList>
    </citation>
    <scope>NUCLEOTIDE SEQUENCE</scope>
</reference>
<proteinExistence type="predicted"/>
<dbReference type="AlphaFoldDB" id="A0A0F8X3K5"/>
<organism evidence="1">
    <name type="scientific">marine sediment metagenome</name>
    <dbReference type="NCBI Taxonomy" id="412755"/>
    <lineage>
        <taxon>unclassified sequences</taxon>
        <taxon>metagenomes</taxon>
        <taxon>ecological metagenomes</taxon>
    </lineage>
</organism>